<sequence>MCIALVSVVPQSLLGSGYCFLSSIFRELFSIERISGNTET</sequence>
<evidence type="ECO:0000313" key="1">
    <source>
        <dbReference type="EMBL" id="MBA0553620.1"/>
    </source>
</evidence>
<name>A0A7J8LMJ0_9ROSI</name>
<comment type="caution">
    <text evidence="1">The sequence shown here is derived from an EMBL/GenBank/DDBJ whole genome shotgun (WGS) entry which is preliminary data.</text>
</comment>
<proteinExistence type="predicted"/>
<protein>
    <submittedName>
        <fullName evidence="1">Uncharacterized protein</fullName>
    </submittedName>
</protein>
<dbReference type="AlphaFoldDB" id="A0A7J8LMJ0"/>
<gene>
    <name evidence="1" type="ORF">Golob_012789</name>
</gene>
<evidence type="ECO:0000313" key="2">
    <source>
        <dbReference type="Proteomes" id="UP000593572"/>
    </source>
</evidence>
<organism evidence="1 2">
    <name type="scientific">Gossypium lobatum</name>
    <dbReference type="NCBI Taxonomy" id="34289"/>
    <lineage>
        <taxon>Eukaryota</taxon>
        <taxon>Viridiplantae</taxon>
        <taxon>Streptophyta</taxon>
        <taxon>Embryophyta</taxon>
        <taxon>Tracheophyta</taxon>
        <taxon>Spermatophyta</taxon>
        <taxon>Magnoliopsida</taxon>
        <taxon>eudicotyledons</taxon>
        <taxon>Gunneridae</taxon>
        <taxon>Pentapetalae</taxon>
        <taxon>rosids</taxon>
        <taxon>malvids</taxon>
        <taxon>Malvales</taxon>
        <taxon>Malvaceae</taxon>
        <taxon>Malvoideae</taxon>
        <taxon>Gossypium</taxon>
    </lineage>
</organism>
<reference evidence="1 2" key="1">
    <citation type="journal article" date="2019" name="Genome Biol. Evol.">
        <title>Insights into the evolution of the New World diploid cottons (Gossypium, subgenus Houzingenia) based on genome sequencing.</title>
        <authorList>
            <person name="Grover C.E."/>
            <person name="Arick M.A. 2nd"/>
            <person name="Thrash A."/>
            <person name="Conover J.L."/>
            <person name="Sanders W.S."/>
            <person name="Peterson D.G."/>
            <person name="Frelichowski J.E."/>
            <person name="Scheffler J.A."/>
            <person name="Scheffler B.E."/>
            <person name="Wendel J.F."/>
        </authorList>
    </citation>
    <scope>NUCLEOTIDE SEQUENCE [LARGE SCALE GENOMIC DNA]</scope>
    <source>
        <strain evidence="1">157</strain>
        <tissue evidence="1">Leaf</tissue>
    </source>
</reference>
<dbReference type="EMBL" id="JABEZX010000004">
    <property type="protein sequence ID" value="MBA0553620.1"/>
    <property type="molecule type" value="Genomic_DNA"/>
</dbReference>
<dbReference type="Proteomes" id="UP000593572">
    <property type="component" value="Unassembled WGS sequence"/>
</dbReference>
<keyword evidence="2" id="KW-1185">Reference proteome</keyword>
<accession>A0A7J8LMJ0</accession>